<dbReference type="OrthoDB" id="339764at2759"/>
<dbReference type="GO" id="GO:0005829">
    <property type="term" value="C:cytosol"/>
    <property type="evidence" value="ECO:0007669"/>
    <property type="project" value="TreeGrafter"/>
</dbReference>
<dbReference type="PANTHER" id="PTHR43616">
    <property type="entry name" value="GLYCEROL DEHYDROGENASE"/>
    <property type="match status" value="1"/>
</dbReference>
<dbReference type="SUPFAM" id="SSF56796">
    <property type="entry name" value="Dehydroquinate synthase-like"/>
    <property type="match status" value="1"/>
</dbReference>
<accession>A0A422NAE2</accession>
<gene>
    <name evidence="6" type="ORF">TraAM80_06429</name>
</gene>
<dbReference type="PROSITE" id="PS00913">
    <property type="entry name" value="ADH_IRON_1"/>
    <property type="match status" value="1"/>
</dbReference>
<dbReference type="InterPro" id="IPR016205">
    <property type="entry name" value="Glycerol_DH"/>
</dbReference>
<dbReference type="AlphaFoldDB" id="A0A422NAE2"/>
<dbReference type="InterPro" id="IPR018211">
    <property type="entry name" value="ADH_Fe_CS"/>
</dbReference>
<dbReference type="PANTHER" id="PTHR43616:SF5">
    <property type="entry name" value="GLYCEROL DEHYDROGENASE 1"/>
    <property type="match status" value="1"/>
</dbReference>
<keyword evidence="7" id="KW-1185">Reference proteome</keyword>
<dbReference type="GO" id="GO:0046872">
    <property type="term" value="F:metal ion binding"/>
    <property type="evidence" value="ECO:0007669"/>
    <property type="project" value="UniProtKB-KW"/>
</dbReference>
<dbReference type="NCBIfam" id="NF006941">
    <property type="entry name" value="PRK09423.1"/>
    <property type="match status" value="1"/>
</dbReference>
<proteinExistence type="inferred from homology"/>
<dbReference type="RefSeq" id="XP_029236891.1">
    <property type="nucleotide sequence ID" value="XM_029383273.1"/>
</dbReference>
<dbReference type="VEuPathDB" id="TriTrypDB:TRSC58_07237"/>
<dbReference type="Gene3D" id="3.40.50.1970">
    <property type="match status" value="1"/>
</dbReference>
<evidence type="ECO:0000256" key="3">
    <source>
        <dbReference type="ARBA" id="ARBA00023002"/>
    </source>
</evidence>
<evidence type="ECO:0000313" key="6">
    <source>
        <dbReference type="EMBL" id="RNF02396.1"/>
    </source>
</evidence>
<dbReference type="EC" id="1.1.1.6" evidence="6"/>
<dbReference type="GeneID" id="40330362"/>
<dbReference type="PIRSF" id="PIRSF000112">
    <property type="entry name" value="Glycerol_dehydrogenase"/>
    <property type="match status" value="1"/>
</dbReference>
<reference evidence="6 7" key="1">
    <citation type="journal article" date="2018" name="BMC Genomics">
        <title>Genomic comparison of Trypanosoma conorhini and Trypanosoma rangeli to Trypanosoma cruzi strains of high and low virulence.</title>
        <authorList>
            <person name="Bradwell K.R."/>
            <person name="Koparde V.N."/>
            <person name="Matveyev A.V."/>
            <person name="Serrano M.G."/>
            <person name="Alves J.M."/>
            <person name="Parikh H."/>
            <person name="Huang B."/>
            <person name="Lee V."/>
            <person name="Espinosa-Alvarez O."/>
            <person name="Ortiz P.A."/>
            <person name="Costa-Martins A.G."/>
            <person name="Teixeira M.M."/>
            <person name="Buck G.A."/>
        </authorList>
    </citation>
    <scope>NUCLEOTIDE SEQUENCE [LARGE SCALE GENOMIC DNA]</scope>
    <source>
        <strain evidence="6 7">AM80</strain>
    </source>
</reference>
<dbReference type="OMA" id="GVGTIMM"/>
<organism evidence="6 7">
    <name type="scientific">Trypanosoma rangeli</name>
    <dbReference type="NCBI Taxonomy" id="5698"/>
    <lineage>
        <taxon>Eukaryota</taxon>
        <taxon>Discoba</taxon>
        <taxon>Euglenozoa</taxon>
        <taxon>Kinetoplastea</taxon>
        <taxon>Metakinetoplastina</taxon>
        <taxon>Trypanosomatida</taxon>
        <taxon>Trypanosomatidae</taxon>
        <taxon>Trypanosoma</taxon>
        <taxon>Herpetosoma</taxon>
    </lineage>
</organism>
<dbReference type="EMBL" id="MKGL01000233">
    <property type="protein sequence ID" value="RNF02396.1"/>
    <property type="molecule type" value="Genomic_DNA"/>
</dbReference>
<evidence type="ECO:0000259" key="5">
    <source>
        <dbReference type="Pfam" id="PF00465"/>
    </source>
</evidence>
<evidence type="ECO:0000256" key="2">
    <source>
        <dbReference type="ARBA" id="ARBA00022723"/>
    </source>
</evidence>
<evidence type="ECO:0000256" key="1">
    <source>
        <dbReference type="ARBA" id="ARBA00007358"/>
    </source>
</evidence>
<dbReference type="CDD" id="cd08170">
    <property type="entry name" value="GlyDH"/>
    <property type="match status" value="1"/>
</dbReference>
<protein>
    <submittedName>
        <fullName evidence="6">Glycerol dehydrogenase</fullName>
        <ecNumber evidence="6">1.1.1.6</ecNumber>
    </submittedName>
</protein>
<keyword evidence="3 6" id="KW-0560">Oxidoreductase</keyword>
<evidence type="ECO:0000256" key="4">
    <source>
        <dbReference type="ARBA" id="ARBA00023027"/>
    </source>
</evidence>
<comment type="similarity">
    <text evidence="1">Belongs to the iron-containing alcohol dehydrogenase family.</text>
</comment>
<feature type="domain" description="Alcohol dehydrogenase iron-type/glycerol dehydrogenase GldA" evidence="5">
    <location>
        <begin position="30"/>
        <end position="172"/>
    </location>
</feature>
<dbReference type="Pfam" id="PF00465">
    <property type="entry name" value="Fe-ADH"/>
    <property type="match status" value="1"/>
</dbReference>
<dbReference type="Gene3D" id="1.20.1090.10">
    <property type="entry name" value="Dehydroquinate synthase-like - alpha domain"/>
    <property type="match status" value="1"/>
</dbReference>
<evidence type="ECO:0000313" key="7">
    <source>
        <dbReference type="Proteomes" id="UP000283634"/>
    </source>
</evidence>
<name>A0A422NAE2_TRYRA</name>
<keyword evidence="4" id="KW-0520">NAD</keyword>
<dbReference type="GO" id="GO:0008888">
    <property type="term" value="F:glycerol dehydrogenase (NAD+) activity"/>
    <property type="evidence" value="ECO:0007669"/>
    <property type="project" value="UniProtKB-EC"/>
</dbReference>
<dbReference type="InterPro" id="IPR001670">
    <property type="entry name" value="ADH_Fe/GldA"/>
</dbReference>
<keyword evidence="2" id="KW-0479">Metal-binding</keyword>
<dbReference type="Proteomes" id="UP000283634">
    <property type="component" value="Unassembled WGS sequence"/>
</dbReference>
<comment type="caution">
    <text evidence="6">The sequence shown here is derived from an EMBL/GenBank/DDBJ whole genome shotgun (WGS) entry which is preliminary data.</text>
</comment>
<sequence length="385" mass="40998">MLRFFGPRLFAATSTLLSQMPVGITTSIFPARCVQGPGALNLLGDELLRLGKKALVIQDPLVEQLYGEQLESVLKGKVTTVMEVLKATVCDDEIKRISRHKDVDLVVGIGGGCTLDTSKAVGYELKVPTAVVPTLAASDAPCSALAVIYTKDKKFDRYLFVPYNPSLVLVDTEIVAKAPVRLLVSGMGDALATWFEAESCALGHRPNMTGRLGSALGLSLARLCYETLLEYGVLAKQACECGLTCPALERVVEANTFLSGIGFESAGLGAAHAIHNGLMQIPEAHDCWHGERVTIGLLASLLLTNRPPHVFDTVYNFCESVGLPTKLADIGCAGVSDEMLLKAATSACAPDDTMQNEAGTMTPTAVFNALKVADYIGCSRSRTKC</sequence>